<evidence type="ECO:0000256" key="1">
    <source>
        <dbReference type="ARBA" id="ARBA00004141"/>
    </source>
</evidence>
<dbReference type="SUPFAM" id="SSF103473">
    <property type="entry name" value="MFS general substrate transporter"/>
    <property type="match status" value="1"/>
</dbReference>
<accession>A0A1V8T5U8</accession>
<feature type="transmembrane region" description="Helical" evidence="5">
    <location>
        <begin position="157"/>
        <end position="178"/>
    </location>
</feature>
<evidence type="ECO:0000256" key="4">
    <source>
        <dbReference type="ARBA" id="ARBA00023136"/>
    </source>
</evidence>
<feature type="transmembrane region" description="Helical" evidence="5">
    <location>
        <begin position="219"/>
        <end position="240"/>
    </location>
</feature>
<feature type="transmembrane region" description="Helical" evidence="5">
    <location>
        <begin position="464"/>
        <end position="487"/>
    </location>
</feature>
<dbReference type="GO" id="GO:0022857">
    <property type="term" value="F:transmembrane transporter activity"/>
    <property type="evidence" value="ECO:0007669"/>
    <property type="project" value="InterPro"/>
</dbReference>
<feature type="transmembrane region" description="Helical" evidence="5">
    <location>
        <begin position="499"/>
        <end position="519"/>
    </location>
</feature>
<organism evidence="6 7">
    <name type="scientific">Cryoendolithus antarcticus</name>
    <dbReference type="NCBI Taxonomy" id="1507870"/>
    <lineage>
        <taxon>Eukaryota</taxon>
        <taxon>Fungi</taxon>
        <taxon>Dikarya</taxon>
        <taxon>Ascomycota</taxon>
        <taxon>Pezizomycotina</taxon>
        <taxon>Dothideomycetes</taxon>
        <taxon>Dothideomycetidae</taxon>
        <taxon>Cladosporiales</taxon>
        <taxon>Cladosporiaceae</taxon>
        <taxon>Cryoendolithus</taxon>
    </lineage>
</organism>
<dbReference type="Proteomes" id="UP000192596">
    <property type="component" value="Unassembled WGS sequence"/>
</dbReference>
<dbReference type="Gene3D" id="1.20.1250.20">
    <property type="entry name" value="MFS general substrate transporter like domains"/>
    <property type="match status" value="1"/>
</dbReference>
<evidence type="ECO:0000313" key="7">
    <source>
        <dbReference type="Proteomes" id="UP000192596"/>
    </source>
</evidence>
<keyword evidence="3 5" id="KW-1133">Transmembrane helix</keyword>
<feature type="transmembrane region" description="Helical" evidence="5">
    <location>
        <begin position="132"/>
        <end position="151"/>
    </location>
</feature>
<reference evidence="7" key="1">
    <citation type="submission" date="2017-03" db="EMBL/GenBank/DDBJ databases">
        <title>Genomes of endolithic fungi from Antarctica.</title>
        <authorList>
            <person name="Coleine C."/>
            <person name="Masonjones S."/>
            <person name="Stajich J.E."/>
        </authorList>
    </citation>
    <scope>NUCLEOTIDE SEQUENCE [LARGE SCALE GENOMIC DNA]</scope>
    <source>
        <strain evidence="7">CCFEE 5527</strain>
    </source>
</reference>
<keyword evidence="2 5" id="KW-0812">Transmembrane</keyword>
<feature type="transmembrane region" description="Helical" evidence="5">
    <location>
        <begin position="190"/>
        <end position="213"/>
    </location>
</feature>
<feature type="transmembrane region" description="Helical" evidence="5">
    <location>
        <begin position="359"/>
        <end position="378"/>
    </location>
</feature>
<evidence type="ECO:0000256" key="2">
    <source>
        <dbReference type="ARBA" id="ARBA00022692"/>
    </source>
</evidence>
<evidence type="ECO:0008006" key="8">
    <source>
        <dbReference type="Google" id="ProtNLM"/>
    </source>
</evidence>
<dbReference type="PANTHER" id="PTHR23502">
    <property type="entry name" value="MAJOR FACILITATOR SUPERFAMILY"/>
    <property type="match status" value="1"/>
</dbReference>
<proteinExistence type="predicted"/>
<feature type="transmembrane region" description="Helical" evidence="5">
    <location>
        <begin position="61"/>
        <end position="90"/>
    </location>
</feature>
<comment type="caution">
    <text evidence="6">The sequence shown here is derived from an EMBL/GenBank/DDBJ whole genome shotgun (WGS) entry which is preliminary data.</text>
</comment>
<feature type="transmembrane region" description="Helical" evidence="5">
    <location>
        <begin position="102"/>
        <end position="125"/>
    </location>
</feature>
<evidence type="ECO:0000313" key="6">
    <source>
        <dbReference type="EMBL" id="OQO06674.1"/>
    </source>
</evidence>
<dbReference type="PANTHER" id="PTHR23502:SF164">
    <property type="entry name" value="MAJOR FACILITATOR SUPERFAMILY (MFS) PROFILE DOMAIN-CONTAINING PROTEIN"/>
    <property type="match status" value="1"/>
</dbReference>
<sequence length="543" mass="59407">MDEKHISTVERHELAEDEINGLKQTATMGTVTINDTEELMLVPQPSADPRDPLNMPKWRKVLFVVLLSIFSSAGLSMVSGFGGLLGFYIPGYVEKGATYADITALMTYPSMFMGVGNLISMPLALAIGRRPVYLGSCMILILGGCLSAYAKDYNHHLWLRMLIGIGAGNSEALVPMMIQEVHFIHERSQCLMWQVAMQTVVSAILNIFASPIAGAVGTTAWYLIGVGLSAAVLIVSIFFVPETKYVRDLAAYGQSAELIAGYIDEKLEPKPMKMSERPALDTVRYQPRTLRSDMRLFVNKPDWSEGFYALKNTFQIMLFPNVFWIFCLNGFTLGVNIALATTYGTILSAPPYNFSNDKVSYINVAQIFTALVALPLLGEGSDWIIKRQARKNGGVHEPEARLLPLGIPLAFGVLAAVLYGQAAQFPGKLHWFAIVFAYGAYYLCFIGSNIVGITFLLDSYPARAGPALVVICSMRGFVSFGSSYGVAKFIETAGYDGAFGAYAGITAGLGLIGIPIYFFGKRIRQFTGKWAVKERTGKPSLTH</sequence>
<evidence type="ECO:0000256" key="5">
    <source>
        <dbReference type="SAM" id="Phobius"/>
    </source>
</evidence>
<dbReference type="GO" id="GO:0005886">
    <property type="term" value="C:plasma membrane"/>
    <property type="evidence" value="ECO:0007669"/>
    <property type="project" value="TreeGrafter"/>
</dbReference>
<name>A0A1V8T5U8_9PEZI</name>
<keyword evidence="4 5" id="KW-0472">Membrane</keyword>
<feature type="transmembrane region" description="Helical" evidence="5">
    <location>
        <begin position="399"/>
        <end position="419"/>
    </location>
</feature>
<gene>
    <name evidence="6" type="ORF">B0A48_08461</name>
</gene>
<dbReference type="InterPro" id="IPR011701">
    <property type="entry name" value="MFS"/>
</dbReference>
<dbReference type="OrthoDB" id="268400at2759"/>
<comment type="subcellular location">
    <subcellularLocation>
        <location evidence="1">Membrane</location>
        <topology evidence="1">Multi-pass membrane protein</topology>
    </subcellularLocation>
</comment>
<dbReference type="InterPro" id="IPR036259">
    <property type="entry name" value="MFS_trans_sf"/>
</dbReference>
<protein>
    <recommendedName>
        <fullName evidence="8">Major facilitator superfamily (MFS) profile domain-containing protein</fullName>
    </recommendedName>
</protein>
<feature type="transmembrane region" description="Helical" evidence="5">
    <location>
        <begin position="431"/>
        <end position="457"/>
    </location>
</feature>
<dbReference type="InParanoid" id="A0A1V8T5U8"/>
<dbReference type="AlphaFoldDB" id="A0A1V8T5U8"/>
<dbReference type="Pfam" id="PF07690">
    <property type="entry name" value="MFS_1"/>
    <property type="match status" value="1"/>
</dbReference>
<feature type="transmembrane region" description="Helical" evidence="5">
    <location>
        <begin position="318"/>
        <end position="339"/>
    </location>
</feature>
<evidence type="ECO:0000256" key="3">
    <source>
        <dbReference type="ARBA" id="ARBA00022989"/>
    </source>
</evidence>
<dbReference type="STRING" id="1507870.A0A1V8T5U8"/>
<dbReference type="EMBL" id="NAJO01000016">
    <property type="protein sequence ID" value="OQO06674.1"/>
    <property type="molecule type" value="Genomic_DNA"/>
</dbReference>
<keyword evidence="7" id="KW-1185">Reference proteome</keyword>